<evidence type="ECO:0000259" key="1">
    <source>
        <dbReference type="PROSITE" id="PS50887"/>
    </source>
</evidence>
<dbReference type="SMART" id="SM00267">
    <property type="entry name" value="GGDEF"/>
    <property type="match status" value="1"/>
</dbReference>
<feature type="domain" description="GGDEF" evidence="1">
    <location>
        <begin position="674"/>
        <end position="807"/>
    </location>
</feature>
<evidence type="ECO:0000313" key="3">
    <source>
        <dbReference type="Proteomes" id="UP001254165"/>
    </source>
</evidence>
<dbReference type="EMBL" id="JAUHMF010000001">
    <property type="protein sequence ID" value="MDT8896937.1"/>
    <property type="molecule type" value="Genomic_DNA"/>
</dbReference>
<dbReference type="PANTHER" id="PTHR45138:SF9">
    <property type="entry name" value="DIGUANYLATE CYCLASE DGCM-RELATED"/>
    <property type="match status" value="1"/>
</dbReference>
<dbReference type="SUPFAM" id="SSF55073">
    <property type="entry name" value="Nucleotide cyclase"/>
    <property type="match status" value="1"/>
</dbReference>
<gene>
    <name evidence="2" type="ORF">QYE77_01575</name>
</gene>
<dbReference type="SMART" id="SM00065">
    <property type="entry name" value="GAF"/>
    <property type="match status" value="3"/>
</dbReference>
<dbReference type="PANTHER" id="PTHR45138">
    <property type="entry name" value="REGULATORY COMPONENTS OF SENSORY TRANSDUCTION SYSTEM"/>
    <property type="match status" value="1"/>
</dbReference>
<keyword evidence="2" id="KW-0808">Transferase</keyword>
<organism evidence="2 3">
    <name type="scientific">Thermanaerothrix solaris</name>
    <dbReference type="NCBI Taxonomy" id="3058434"/>
    <lineage>
        <taxon>Bacteria</taxon>
        <taxon>Bacillati</taxon>
        <taxon>Chloroflexota</taxon>
        <taxon>Anaerolineae</taxon>
        <taxon>Anaerolineales</taxon>
        <taxon>Anaerolineaceae</taxon>
        <taxon>Thermanaerothrix</taxon>
    </lineage>
</organism>
<dbReference type="EC" id="2.7.7.65" evidence="2"/>
<dbReference type="Proteomes" id="UP001254165">
    <property type="component" value="Unassembled WGS sequence"/>
</dbReference>
<keyword evidence="3" id="KW-1185">Reference proteome</keyword>
<dbReference type="Gene3D" id="3.30.70.270">
    <property type="match status" value="1"/>
</dbReference>
<dbReference type="GO" id="GO:0052621">
    <property type="term" value="F:diguanylate cyclase activity"/>
    <property type="evidence" value="ECO:0007669"/>
    <property type="project" value="UniProtKB-EC"/>
</dbReference>
<dbReference type="RefSeq" id="WP_315623588.1">
    <property type="nucleotide sequence ID" value="NZ_JAUHMF010000001.1"/>
</dbReference>
<dbReference type="Pfam" id="PF00990">
    <property type="entry name" value="GGDEF"/>
    <property type="match status" value="1"/>
</dbReference>
<dbReference type="Pfam" id="PF13185">
    <property type="entry name" value="GAF_2"/>
    <property type="match status" value="1"/>
</dbReference>
<dbReference type="InterPro" id="IPR029016">
    <property type="entry name" value="GAF-like_dom_sf"/>
</dbReference>
<evidence type="ECO:0000313" key="2">
    <source>
        <dbReference type="EMBL" id="MDT8896937.1"/>
    </source>
</evidence>
<dbReference type="InterPro" id="IPR029787">
    <property type="entry name" value="Nucleotide_cyclase"/>
</dbReference>
<proteinExistence type="predicted"/>
<comment type="caution">
    <text evidence="2">The sequence shown here is derived from an EMBL/GenBank/DDBJ whole genome shotgun (WGS) entry which is preliminary data.</text>
</comment>
<sequence>MSIESTTIEELLQEIRQSYLEAWLYSEGGGWSKPVMVIKPDWQIAFATPLIERFLYPQQSPVGKYLKVLVKEETLSANMCHLKLDAMPYEIRVHPITWWGTQAYLLELRCVQELETQQVTYPMSTQGLPSMDLPSWLVEPGNENVNEVLRQMGERLDADRVSFFSLFSREGRLLVRWQYGWQIQENASEPKPEIRGKTGSLTGWGLDLWENNLKNGGVVQAHVRDLPARQSAILRALHIRSLMVIPVFVRGAWWGILQIDACASEKTWSEEEIYYARAIAGQLGAILLNQDARNALSNLFKHQAEAHEKAMLLFEATLTLSSIMDWEIALDRALSLLYKIIQFDRGSIVWLERDNLVVLRVLDLARAATKLQRTPPIPPITVDRVPFLTPLLSEGKPVLIQDTLNEPTWVSFEQGTRIRSWMGIPVCFGEQVVGFLSLGRNEPRGFEEESLDIALAYARAIGRVLQNARLFDEVAHALVSEQRLNEISREINSTSDLGSMLQSVLRLTTQLVSADMGTVGLYNPEDEVVLIASTYNLPRPIFQTRLTKGQGVVWEVLINKTPLVLREYAEHPQALDEWVHMGAHGYLGVPLIAGDEVLGVLNLFKLSPLRDFSERDRILAEMVGRQVGIAIQNIRRFEQAQRLATRDTLTGLFTRRHFFEIARLEFERSRRYQRPMAIILMDVDNLKPINDTYGHLVGDMVLQRVAQTCLKLLRQMDVIGRFGGDEFIALLPEANQEQAVQIAERLREAIVHNPLAVSGKEIPLSVSQGVAVLNWSFKSVEQLVQFADLALNKAKQAGKNQVLVWNP</sequence>
<dbReference type="InterPro" id="IPR043128">
    <property type="entry name" value="Rev_trsase/Diguanyl_cyclase"/>
</dbReference>
<protein>
    <submittedName>
        <fullName evidence="2">Diguanylate cyclase</fullName>
        <ecNumber evidence="2">2.7.7.65</ecNumber>
    </submittedName>
</protein>
<reference evidence="2 3" key="1">
    <citation type="submission" date="2023-07" db="EMBL/GenBank/DDBJ databases">
        <title>Novel species of Thermanaerothrix with wide hydrolytic capabilities.</title>
        <authorList>
            <person name="Zayulina K.S."/>
            <person name="Podosokorskaya O.A."/>
            <person name="Elcheninov A.G."/>
        </authorList>
    </citation>
    <scope>NUCLEOTIDE SEQUENCE [LARGE SCALE GENOMIC DNA]</scope>
    <source>
        <strain evidence="2 3">4228-RoL</strain>
    </source>
</reference>
<keyword evidence="2" id="KW-0548">Nucleotidyltransferase</keyword>
<dbReference type="CDD" id="cd01949">
    <property type="entry name" value="GGDEF"/>
    <property type="match status" value="1"/>
</dbReference>
<dbReference type="InterPro" id="IPR050469">
    <property type="entry name" value="Diguanylate_Cyclase"/>
</dbReference>
<name>A0ABU3NJF5_9CHLR</name>
<dbReference type="SUPFAM" id="SSF55781">
    <property type="entry name" value="GAF domain-like"/>
    <property type="match status" value="3"/>
</dbReference>
<accession>A0ABU3NJF5</accession>
<dbReference type="Pfam" id="PF01590">
    <property type="entry name" value="GAF"/>
    <property type="match status" value="2"/>
</dbReference>
<dbReference type="InterPro" id="IPR003018">
    <property type="entry name" value="GAF"/>
</dbReference>
<dbReference type="InterPro" id="IPR000160">
    <property type="entry name" value="GGDEF_dom"/>
</dbReference>
<dbReference type="NCBIfam" id="TIGR00254">
    <property type="entry name" value="GGDEF"/>
    <property type="match status" value="1"/>
</dbReference>
<dbReference type="PROSITE" id="PS50887">
    <property type="entry name" value="GGDEF"/>
    <property type="match status" value="1"/>
</dbReference>
<dbReference type="Gene3D" id="3.30.450.40">
    <property type="match status" value="3"/>
</dbReference>